<dbReference type="Gramene" id="TuG1812G0700003404.01.T01">
    <property type="protein sequence ID" value="TuG1812G0700003404.01.T01.cds325392"/>
    <property type="gene ID" value="TuG1812G0700003404.01"/>
</dbReference>
<reference evidence="3" key="2">
    <citation type="submission" date="2018-03" db="EMBL/GenBank/DDBJ databases">
        <title>The Triticum urartu genome reveals the dynamic nature of wheat genome evolution.</title>
        <authorList>
            <person name="Ling H."/>
            <person name="Ma B."/>
            <person name="Shi X."/>
            <person name="Liu H."/>
            <person name="Dong L."/>
            <person name="Sun H."/>
            <person name="Cao Y."/>
            <person name="Gao Q."/>
            <person name="Zheng S."/>
            <person name="Li Y."/>
            <person name="Yu Y."/>
            <person name="Du H."/>
            <person name="Qi M."/>
            <person name="Li Y."/>
            <person name="Yu H."/>
            <person name="Cui Y."/>
            <person name="Wang N."/>
            <person name="Chen C."/>
            <person name="Wu H."/>
            <person name="Zhao Y."/>
            <person name="Zhang J."/>
            <person name="Li Y."/>
            <person name="Zhou W."/>
            <person name="Zhang B."/>
            <person name="Hu W."/>
            <person name="Eijk M."/>
            <person name="Tang J."/>
            <person name="Witsenboer H."/>
            <person name="Zhao S."/>
            <person name="Li Z."/>
            <person name="Zhang A."/>
            <person name="Wang D."/>
            <person name="Liang C."/>
        </authorList>
    </citation>
    <scope>NUCLEOTIDE SEQUENCE [LARGE SCALE GENOMIC DNA]</scope>
    <source>
        <strain evidence="3">cv. G1812</strain>
    </source>
</reference>
<dbReference type="Proteomes" id="UP000015106">
    <property type="component" value="Chromosome 7"/>
</dbReference>
<feature type="chain" id="PRO_5035748630" evidence="2">
    <location>
        <begin position="32"/>
        <end position="124"/>
    </location>
</feature>
<feature type="signal peptide" evidence="2">
    <location>
        <begin position="1"/>
        <end position="31"/>
    </location>
</feature>
<dbReference type="EnsemblPlants" id="TuG1812G0700003404.01.T01">
    <property type="protein sequence ID" value="TuG1812G0700003404.01.T01.cds325392"/>
    <property type="gene ID" value="TuG1812G0700003404.01"/>
</dbReference>
<evidence type="ECO:0000313" key="4">
    <source>
        <dbReference type="Proteomes" id="UP000015106"/>
    </source>
</evidence>
<evidence type="ECO:0000313" key="3">
    <source>
        <dbReference type="EnsemblPlants" id="TuG1812G0700003404.01.T01.cds325392"/>
    </source>
</evidence>
<evidence type="ECO:0000256" key="1">
    <source>
        <dbReference type="SAM" id="MobiDB-lite"/>
    </source>
</evidence>
<feature type="region of interest" description="Disordered" evidence="1">
    <location>
        <begin position="50"/>
        <end position="124"/>
    </location>
</feature>
<keyword evidence="2" id="KW-0732">Signal</keyword>
<organism evidence="3 4">
    <name type="scientific">Triticum urartu</name>
    <name type="common">Red wild einkorn</name>
    <name type="synonym">Crithodium urartu</name>
    <dbReference type="NCBI Taxonomy" id="4572"/>
    <lineage>
        <taxon>Eukaryota</taxon>
        <taxon>Viridiplantae</taxon>
        <taxon>Streptophyta</taxon>
        <taxon>Embryophyta</taxon>
        <taxon>Tracheophyta</taxon>
        <taxon>Spermatophyta</taxon>
        <taxon>Magnoliopsida</taxon>
        <taxon>Liliopsida</taxon>
        <taxon>Poales</taxon>
        <taxon>Poaceae</taxon>
        <taxon>BOP clade</taxon>
        <taxon>Pooideae</taxon>
        <taxon>Triticodae</taxon>
        <taxon>Triticeae</taxon>
        <taxon>Triticinae</taxon>
        <taxon>Triticum</taxon>
    </lineage>
</organism>
<keyword evidence="4" id="KW-1185">Reference proteome</keyword>
<proteinExistence type="predicted"/>
<name>A0A8R7V3U6_TRIUA</name>
<sequence>MHACLVHTAGWTREFAGAGLRLLLLVDDAEALGLAVELVDVDRREAHVVPALHGQQGRRRRAPTVATQPPRGRPPDTQGGAAELGVRRGGEARALAPPPPRLPAAAYPRRRRRGAHGHGEAGHG</sequence>
<accession>A0A8R7V3U6</accession>
<reference evidence="3" key="3">
    <citation type="submission" date="2022-06" db="UniProtKB">
        <authorList>
            <consortium name="EnsemblPlants"/>
        </authorList>
    </citation>
    <scope>IDENTIFICATION</scope>
</reference>
<evidence type="ECO:0000256" key="2">
    <source>
        <dbReference type="SAM" id="SignalP"/>
    </source>
</evidence>
<dbReference type="AlphaFoldDB" id="A0A8R7V3U6"/>
<reference evidence="4" key="1">
    <citation type="journal article" date="2013" name="Nature">
        <title>Draft genome of the wheat A-genome progenitor Triticum urartu.</title>
        <authorList>
            <person name="Ling H.Q."/>
            <person name="Zhao S."/>
            <person name="Liu D."/>
            <person name="Wang J."/>
            <person name="Sun H."/>
            <person name="Zhang C."/>
            <person name="Fan H."/>
            <person name="Li D."/>
            <person name="Dong L."/>
            <person name="Tao Y."/>
            <person name="Gao C."/>
            <person name="Wu H."/>
            <person name="Li Y."/>
            <person name="Cui Y."/>
            <person name="Guo X."/>
            <person name="Zheng S."/>
            <person name="Wang B."/>
            <person name="Yu K."/>
            <person name="Liang Q."/>
            <person name="Yang W."/>
            <person name="Lou X."/>
            <person name="Chen J."/>
            <person name="Feng M."/>
            <person name="Jian J."/>
            <person name="Zhang X."/>
            <person name="Luo G."/>
            <person name="Jiang Y."/>
            <person name="Liu J."/>
            <person name="Wang Z."/>
            <person name="Sha Y."/>
            <person name="Zhang B."/>
            <person name="Wu H."/>
            <person name="Tang D."/>
            <person name="Shen Q."/>
            <person name="Xue P."/>
            <person name="Zou S."/>
            <person name="Wang X."/>
            <person name="Liu X."/>
            <person name="Wang F."/>
            <person name="Yang Y."/>
            <person name="An X."/>
            <person name="Dong Z."/>
            <person name="Zhang K."/>
            <person name="Zhang X."/>
            <person name="Luo M.C."/>
            <person name="Dvorak J."/>
            <person name="Tong Y."/>
            <person name="Wang J."/>
            <person name="Yang H."/>
            <person name="Li Z."/>
            <person name="Wang D."/>
            <person name="Zhang A."/>
            <person name="Wang J."/>
        </authorList>
    </citation>
    <scope>NUCLEOTIDE SEQUENCE</scope>
    <source>
        <strain evidence="4">cv. G1812</strain>
    </source>
</reference>
<protein>
    <submittedName>
        <fullName evidence="3">Uncharacterized protein</fullName>
    </submittedName>
</protein>